<comment type="caution">
    <text evidence="15">The sequence shown here is derived from an EMBL/GenBank/DDBJ whole genome shotgun (WGS) entry which is preliminary data.</text>
</comment>
<name>A0AB34K978_PRYPA</name>
<dbReference type="EC" id="2.3.2.27" evidence="3"/>
<organism evidence="15 16">
    <name type="scientific">Prymnesium parvum</name>
    <name type="common">Toxic golden alga</name>
    <dbReference type="NCBI Taxonomy" id="97485"/>
    <lineage>
        <taxon>Eukaryota</taxon>
        <taxon>Haptista</taxon>
        <taxon>Haptophyta</taxon>
        <taxon>Prymnesiophyceae</taxon>
        <taxon>Prymnesiales</taxon>
        <taxon>Prymnesiaceae</taxon>
        <taxon>Prymnesium</taxon>
    </lineage>
</organism>
<dbReference type="GO" id="GO:0016567">
    <property type="term" value="P:protein ubiquitination"/>
    <property type="evidence" value="ECO:0007669"/>
    <property type="project" value="TreeGrafter"/>
</dbReference>
<evidence type="ECO:0000256" key="3">
    <source>
        <dbReference type="ARBA" id="ARBA00012483"/>
    </source>
</evidence>
<dbReference type="AlphaFoldDB" id="A0AB34K978"/>
<dbReference type="PROSITE" id="PS50089">
    <property type="entry name" value="ZF_RING_2"/>
    <property type="match status" value="1"/>
</dbReference>
<evidence type="ECO:0000256" key="12">
    <source>
        <dbReference type="PROSITE-ProRule" id="PRU00175"/>
    </source>
</evidence>
<dbReference type="PANTHER" id="PTHR45977">
    <property type="entry name" value="TARGET OF ERK KINASE MPK-1"/>
    <property type="match status" value="1"/>
</dbReference>
<evidence type="ECO:0000313" key="15">
    <source>
        <dbReference type="EMBL" id="KAL1529029.1"/>
    </source>
</evidence>
<evidence type="ECO:0000256" key="1">
    <source>
        <dbReference type="ARBA" id="ARBA00000900"/>
    </source>
</evidence>
<keyword evidence="9" id="KW-0862">Zinc</keyword>
<dbReference type="SMART" id="SM00184">
    <property type="entry name" value="RING"/>
    <property type="match status" value="1"/>
</dbReference>
<protein>
    <recommendedName>
        <fullName evidence="3">RING-type E3 ubiquitin transferase</fullName>
        <ecNumber evidence="3">2.3.2.27</ecNumber>
    </recommendedName>
</protein>
<feature type="domain" description="RING-type" evidence="14">
    <location>
        <begin position="152"/>
        <end position="197"/>
    </location>
</feature>
<evidence type="ECO:0000256" key="10">
    <source>
        <dbReference type="ARBA" id="ARBA00022989"/>
    </source>
</evidence>
<dbReference type="InterPro" id="IPR001841">
    <property type="entry name" value="Znf_RING"/>
</dbReference>
<dbReference type="SUPFAM" id="SSF57850">
    <property type="entry name" value="RING/U-box"/>
    <property type="match status" value="1"/>
</dbReference>
<evidence type="ECO:0000256" key="8">
    <source>
        <dbReference type="ARBA" id="ARBA00022786"/>
    </source>
</evidence>
<comment type="subcellular location">
    <subcellularLocation>
        <location evidence="2">Membrane</location>
        <topology evidence="2">Multi-pass membrane protein</topology>
    </subcellularLocation>
</comment>
<keyword evidence="11" id="KW-0472">Membrane</keyword>
<keyword evidence="4" id="KW-0808">Transferase</keyword>
<dbReference type="EMBL" id="JBGBPQ010000002">
    <property type="protein sequence ID" value="KAL1529029.1"/>
    <property type="molecule type" value="Genomic_DNA"/>
</dbReference>
<comment type="catalytic activity">
    <reaction evidence="1">
        <text>S-ubiquitinyl-[E2 ubiquitin-conjugating enzyme]-L-cysteine + [acceptor protein]-L-lysine = [E2 ubiquitin-conjugating enzyme]-L-cysteine + N(6)-ubiquitinyl-[acceptor protein]-L-lysine.</text>
        <dbReference type="EC" id="2.3.2.27"/>
    </reaction>
</comment>
<dbReference type="GO" id="GO:0006511">
    <property type="term" value="P:ubiquitin-dependent protein catabolic process"/>
    <property type="evidence" value="ECO:0007669"/>
    <property type="project" value="TreeGrafter"/>
</dbReference>
<evidence type="ECO:0000313" key="16">
    <source>
        <dbReference type="Proteomes" id="UP001515480"/>
    </source>
</evidence>
<evidence type="ECO:0000256" key="13">
    <source>
        <dbReference type="SAM" id="MobiDB-lite"/>
    </source>
</evidence>
<evidence type="ECO:0000256" key="7">
    <source>
        <dbReference type="ARBA" id="ARBA00022771"/>
    </source>
</evidence>
<dbReference type="Proteomes" id="UP001515480">
    <property type="component" value="Unassembled WGS sequence"/>
</dbReference>
<sequence>MLAALASCAGAAMTGCLFLLAACRRYLDPRWSDSSCCAAPSPSRVAPLHAPPAQLSDGVQPFAQSSPRHEGAHSLPQREGVQAFVQEGEPPAHAPAHREQYRVEELQPASEEMALAHAVEQSIMMSVLGLPIRTWGSVLKEKNYEEASEEECSLCMDILSTFDSVRQLPCRHAFHQPCIDKWFIEGQAGKHRTCPLCAGSAIL</sequence>
<accession>A0AB34K978</accession>
<evidence type="ECO:0000256" key="2">
    <source>
        <dbReference type="ARBA" id="ARBA00004141"/>
    </source>
</evidence>
<feature type="region of interest" description="Disordered" evidence="13">
    <location>
        <begin position="48"/>
        <end position="75"/>
    </location>
</feature>
<keyword evidence="7 12" id="KW-0863">Zinc-finger</keyword>
<keyword evidence="16" id="KW-1185">Reference proteome</keyword>
<dbReference type="PANTHER" id="PTHR45977:SF4">
    <property type="entry name" value="RING-TYPE DOMAIN-CONTAINING PROTEIN"/>
    <property type="match status" value="1"/>
</dbReference>
<dbReference type="GO" id="GO:0016020">
    <property type="term" value="C:membrane"/>
    <property type="evidence" value="ECO:0007669"/>
    <property type="project" value="UniProtKB-SubCell"/>
</dbReference>
<keyword evidence="6" id="KW-0479">Metal-binding</keyword>
<proteinExistence type="predicted"/>
<reference evidence="15 16" key="1">
    <citation type="journal article" date="2024" name="Science">
        <title>Giant polyketide synthase enzymes in the biosynthesis of giant marine polyether toxins.</title>
        <authorList>
            <person name="Fallon T.R."/>
            <person name="Shende V.V."/>
            <person name="Wierzbicki I.H."/>
            <person name="Pendleton A.L."/>
            <person name="Watervoot N.F."/>
            <person name="Auber R.P."/>
            <person name="Gonzalez D.J."/>
            <person name="Wisecaver J.H."/>
            <person name="Moore B.S."/>
        </authorList>
    </citation>
    <scope>NUCLEOTIDE SEQUENCE [LARGE SCALE GENOMIC DNA]</scope>
    <source>
        <strain evidence="15 16">12B1</strain>
    </source>
</reference>
<dbReference type="InterPro" id="IPR013083">
    <property type="entry name" value="Znf_RING/FYVE/PHD"/>
</dbReference>
<keyword evidence="8" id="KW-0833">Ubl conjugation pathway</keyword>
<dbReference type="GO" id="GO:0008270">
    <property type="term" value="F:zinc ion binding"/>
    <property type="evidence" value="ECO:0007669"/>
    <property type="project" value="UniProtKB-KW"/>
</dbReference>
<dbReference type="Pfam" id="PF13639">
    <property type="entry name" value="zf-RING_2"/>
    <property type="match status" value="1"/>
</dbReference>
<evidence type="ECO:0000256" key="9">
    <source>
        <dbReference type="ARBA" id="ARBA00022833"/>
    </source>
</evidence>
<evidence type="ECO:0000256" key="11">
    <source>
        <dbReference type="ARBA" id="ARBA00023136"/>
    </source>
</evidence>
<dbReference type="Gene3D" id="3.30.40.10">
    <property type="entry name" value="Zinc/RING finger domain, C3HC4 (zinc finger)"/>
    <property type="match status" value="1"/>
</dbReference>
<gene>
    <name evidence="15" type="ORF">AB1Y20_010349</name>
</gene>
<evidence type="ECO:0000256" key="5">
    <source>
        <dbReference type="ARBA" id="ARBA00022692"/>
    </source>
</evidence>
<evidence type="ECO:0000256" key="4">
    <source>
        <dbReference type="ARBA" id="ARBA00022679"/>
    </source>
</evidence>
<keyword evidence="10" id="KW-1133">Transmembrane helix</keyword>
<keyword evidence="5" id="KW-0812">Transmembrane</keyword>
<evidence type="ECO:0000256" key="6">
    <source>
        <dbReference type="ARBA" id="ARBA00022723"/>
    </source>
</evidence>
<dbReference type="GO" id="GO:0061630">
    <property type="term" value="F:ubiquitin protein ligase activity"/>
    <property type="evidence" value="ECO:0007669"/>
    <property type="project" value="UniProtKB-EC"/>
</dbReference>
<evidence type="ECO:0000259" key="14">
    <source>
        <dbReference type="PROSITE" id="PS50089"/>
    </source>
</evidence>